<dbReference type="PANTHER" id="PTHR23537">
    <property type="match status" value="1"/>
</dbReference>
<dbReference type="Pfam" id="PF06779">
    <property type="entry name" value="MFS_4"/>
    <property type="match status" value="1"/>
</dbReference>
<dbReference type="PANTHER" id="PTHR23537:SF1">
    <property type="entry name" value="SUGAR TRANSPORTER"/>
    <property type="match status" value="1"/>
</dbReference>
<feature type="transmembrane region" description="Helical" evidence="6">
    <location>
        <begin position="161"/>
        <end position="182"/>
    </location>
</feature>
<reference evidence="8" key="1">
    <citation type="submission" date="2020-08" db="EMBL/GenBank/DDBJ databases">
        <title>Changes in the skin microbiome associated with squamous cell carcinoma in transplant recipients.</title>
        <authorList>
            <person name="Zaugg J."/>
            <person name="Krueger A."/>
            <person name="Lachner N."/>
        </authorList>
    </citation>
    <scope>NUCLEOTIDE SEQUENCE</scope>
    <source>
        <strain evidence="8">R5988</strain>
    </source>
</reference>
<accession>A0A509LTJ9</accession>
<dbReference type="GO" id="GO:0022857">
    <property type="term" value="F:transmembrane transporter activity"/>
    <property type="evidence" value="ECO:0007669"/>
    <property type="project" value="InterPro"/>
</dbReference>
<dbReference type="Proteomes" id="UP000648077">
    <property type="component" value="Unassembled WGS sequence"/>
</dbReference>
<comment type="caution">
    <text evidence="8">The sequence shown here is derived from an EMBL/GenBank/DDBJ whole genome shotgun (WGS) entry which is preliminary data.</text>
</comment>
<name>A0A509LTJ9_STAEP</name>
<keyword evidence="2" id="KW-0813">Transport</keyword>
<evidence type="ECO:0000313" key="8">
    <source>
        <dbReference type="EMBL" id="MBF2231011.1"/>
    </source>
</evidence>
<dbReference type="PROSITE" id="PS50850">
    <property type="entry name" value="MFS"/>
    <property type="match status" value="1"/>
</dbReference>
<protein>
    <submittedName>
        <fullName evidence="8">YbfB/YjiJ family MFS transporter</fullName>
    </submittedName>
</protein>
<feature type="transmembrane region" description="Helical" evidence="6">
    <location>
        <begin position="361"/>
        <end position="383"/>
    </location>
</feature>
<evidence type="ECO:0000256" key="4">
    <source>
        <dbReference type="ARBA" id="ARBA00022989"/>
    </source>
</evidence>
<keyword evidence="3 6" id="KW-0812">Transmembrane</keyword>
<evidence type="ECO:0000259" key="7">
    <source>
        <dbReference type="PROSITE" id="PS50850"/>
    </source>
</evidence>
<dbReference type="InterPro" id="IPR020846">
    <property type="entry name" value="MFS_dom"/>
</dbReference>
<feature type="transmembrane region" description="Helical" evidence="6">
    <location>
        <begin position="97"/>
        <end position="121"/>
    </location>
</feature>
<keyword evidence="5 6" id="KW-0472">Membrane</keyword>
<proteinExistence type="predicted"/>
<dbReference type="RefSeq" id="WP_000716034.1">
    <property type="nucleotide sequence ID" value="NZ_CP040883.1"/>
</dbReference>
<keyword evidence="4 6" id="KW-1133">Transmembrane helix</keyword>
<feature type="transmembrane region" description="Helical" evidence="6">
    <location>
        <begin position="47"/>
        <end position="68"/>
    </location>
</feature>
<dbReference type="Gene3D" id="1.20.1250.20">
    <property type="entry name" value="MFS general substrate transporter like domains"/>
    <property type="match status" value="2"/>
</dbReference>
<feature type="domain" description="Major facilitator superfamily (MFS) profile" evidence="7">
    <location>
        <begin position="9"/>
        <end position="387"/>
    </location>
</feature>
<feature type="transmembrane region" description="Helical" evidence="6">
    <location>
        <begin position="297"/>
        <end position="317"/>
    </location>
</feature>
<dbReference type="InterPro" id="IPR010645">
    <property type="entry name" value="MFS_4"/>
</dbReference>
<gene>
    <name evidence="8" type="ORF">H3963_11390</name>
</gene>
<evidence type="ECO:0000256" key="3">
    <source>
        <dbReference type="ARBA" id="ARBA00022692"/>
    </source>
</evidence>
<evidence type="ECO:0000256" key="5">
    <source>
        <dbReference type="ARBA" id="ARBA00023136"/>
    </source>
</evidence>
<dbReference type="SUPFAM" id="SSF103473">
    <property type="entry name" value="MFS general substrate transporter"/>
    <property type="match status" value="1"/>
</dbReference>
<feature type="transmembrane region" description="Helical" evidence="6">
    <location>
        <begin position="75"/>
        <end position="91"/>
    </location>
</feature>
<evidence type="ECO:0000256" key="6">
    <source>
        <dbReference type="SAM" id="Phobius"/>
    </source>
</evidence>
<feature type="transmembrane region" description="Helical" evidence="6">
    <location>
        <begin position="329"/>
        <end position="355"/>
    </location>
</feature>
<sequence>MKKHAYKQLLLGMIAMLIVMSISRFAYTPILPFMQQDTSMDNQEAGFLATWNYLGYLVGAVIPIFYIYKTKVIDLKIYLALNIISTILMGFTEQYLIWSIFRLISGITSGTVFVLTSNIVLDSLKKIQREGISGVLYSAVGLGIFLSSIYLYFFASVDSWKMVWFVLGIVSLVLGLIVLVFMKENTNTIINFKEEKMKINNRLNKKFVIFFSIAYFFEGAGYIITGTFLVAIVKSIPSVAEYATLSWMFVGLGAIPSTLIWSLIAEKISYKKAIYGAFILQIISVCLPVFTHEIFSLVISSVLFGGTFLGLTTLFISKGQSLMYKTDDPLNLVSLLTVIYSLGQMLAPMFAGILIGKSNNYNIALIFATVLLILGLISTIFSYKQNESIGEKYELK</sequence>
<dbReference type="EMBL" id="JACGQI010000024">
    <property type="protein sequence ID" value="MBF2231011.1"/>
    <property type="molecule type" value="Genomic_DNA"/>
</dbReference>
<feature type="transmembrane region" description="Helical" evidence="6">
    <location>
        <begin position="207"/>
        <end position="233"/>
    </location>
</feature>
<feature type="transmembrane region" description="Helical" evidence="6">
    <location>
        <begin position="133"/>
        <end position="155"/>
    </location>
</feature>
<organism evidence="8 9">
    <name type="scientific">Staphylococcus epidermidis</name>
    <dbReference type="NCBI Taxonomy" id="1282"/>
    <lineage>
        <taxon>Bacteria</taxon>
        <taxon>Bacillati</taxon>
        <taxon>Bacillota</taxon>
        <taxon>Bacilli</taxon>
        <taxon>Bacillales</taxon>
        <taxon>Staphylococcaceae</taxon>
        <taxon>Staphylococcus</taxon>
    </lineage>
</organism>
<comment type="subcellular location">
    <subcellularLocation>
        <location evidence="1">Cell membrane</location>
        <topology evidence="1">Multi-pass membrane protein</topology>
    </subcellularLocation>
</comment>
<evidence type="ECO:0000256" key="2">
    <source>
        <dbReference type="ARBA" id="ARBA00022448"/>
    </source>
</evidence>
<dbReference type="GO" id="GO:0005886">
    <property type="term" value="C:plasma membrane"/>
    <property type="evidence" value="ECO:0007669"/>
    <property type="project" value="UniProtKB-SubCell"/>
</dbReference>
<dbReference type="InterPro" id="IPR036259">
    <property type="entry name" value="MFS_trans_sf"/>
</dbReference>
<dbReference type="OrthoDB" id="9797953at2"/>
<feature type="transmembrane region" description="Helical" evidence="6">
    <location>
        <begin position="273"/>
        <end position="291"/>
    </location>
</feature>
<feature type="transmembrane region" description="Helical" evidence="6">
    <location>
        <begin position="245"/>
        <end position="264"/>
    </location>
</feature>
<dbReference type="AlphaFoldDB" id="A0A509LTJ9"/>
<evidence type="ECO:0000256" key="1">
    <source>
        <dbReference type="ARBA" id="ARBA00004651"/>
    </source>
</evidence>
<evidence type="ECO:0000313" key="9">
    <source>
        <dbReference type="Proteomes" id="UP000648077"/>
    </source>
</evidence>
<feature type="transmembrane region" description="Helical" evidence="6">
    <location>
        <begin position="9"/>
        <end position="27"/>
    </location>
</feature>